<organism evidence="3 4">
    <name type="scientific">Streptosporangium jomthongense</name>
    <dbReference type="NCBI Taxonomy" id="1193683"/>
    <lineage>
        <taxon>Bacteria</taxon>
        <taxon>Bacillati</taxon>
        <taxon>Actinomycetota</taxon>
        <taxon>Actinomycetes</taxon>
        <taxon>Streptosporangiales</taxon>
        <taxon>Streptosporangiaceae</taxon>
        <taxon>Streptosporangium</taxon>
    </lineage>
</organism>
<dbReference type="PANTHER" id="PTHR38590">
    <property type="entry name" value="BLL0828 PROTEIN"/>
    <property type="match status" value="1"/>
</dbReference>
<dbReference type="InterPro" id="IPR047216">
    <property type="entry name" value="Endonuclease_DUF559_bact"/>
</dbReference>
<evidence type="ECO:0000313" key="4">
    <source>
        <dbReference type="Proteomes" id="UP001595698"/>
    </source>
</evidence>
<proteinExistence type="predicted"/>
<name>A0ABV8F087_9ACTN</name>
<dbReference type="Pfam" id="PF04480">
    <property type="entry name" value="DUF559"/>
    <property type="match status" value="1"/>
</dbReference>
<protein>
    <submittedName>
        <fullName evidence="3">DUF559 domain-containing protein</fullName>
    </submittedName>
</protein>
<comment type="caution">
    <text evidence="3">The sequence shown here is derived from an EMBL/GenBank/DDBJ whole genome shotgun (WGS) entry which is preliminary data.</text>
</comment>
<keyword evidence="4" id="KW-1185">Reference proteome</keyword>
<dbReference type="PANTHER" id="PTHR38590:SF1">
    <property type="entry name" value="BLL0828 PROTEIN"/>
    <property type="match status" value="1"/>
</dbReference>
<dbReference type="Gene3D" id="3.40.960.10">
    <property type="entry name" value="VSR Endonuclease"/>
    <property type="match status" value="1"/>
</dbReference>
<sequence length="369" mass="39096">MVRSWNEPPARRVVWIRRADPTAATKVTSAPSSSADFTTTTASAMFPHTMGGGPAVRETVAEVLDALEKAVTGLYPAWLPEAADITGPGGLALPAVRELARRKVRGRRDLAAFLGDLAARSLAGGSLRLPHRPVPPETRAEGLAMAFAASFGRPHTVVLATIPEGLSPAREEALVAAAEWLTHRGHLGVCLTGAALTTVDRVPVLSSLQEYGPASPLGPSPAAGSSASPLAGSSMNGSTAVVESSVAGSSAVAGRPHPGSSVEAALERALSAHTWAAGRAWNQTYQPHPLVNPIKVDLIWQAERCVVELDGREHRSAEGLAKDHLRDERLIEDGYAVIRFTNERVLTDMPSVLRELKRFLHTHRATHEG</sequence>
<feature type="region of interest" description="Disordered" evidence="1">
    <location>
        <begin position="214"/>
        <end position="235"/>
    </location>
</feature>
<dbReference type="InterPro" id="IPR011335">
    <property type="entry name" value="Restrct_endonuc-II-like"/>
</dbReference>
<dbReference type="InterPro" id="IPR007569">
    <property type="entry name" value="DUF559"/>
</dbReference>
<feature type="domain" description="DUF559" evidence="2">
    <location>
        <begin position="295"/>
        <end position="360"/>
    </location>
</feature>
<dbReference type="SUPFAM" id="SSF52980">
    <property type="entry name" value="Restriction endonuclease-like"/>
    <property type="match status" value="1"/>
</dbReference>
<accession>A0ABV8F087</accession>
<gene>
    <name evidence="3" type="ORF">ACFOYY_17450</name>
</gene>
<dbReference type="RefSeq" id="WP_386190312.1">
    <property type="nucleotide sequence ID" value="NZ_JBHSBC010000016.1"/>
</dbReference>
<dbReference type="Proteomes" id="UP001595698">
    <property type="component" value="Unassembled WGS sequence"/>
</dbReference>
<evidence type="ECO:0000256" key="1">
    <source>
        <dbReference type="SAM" id="MobiDB-lite"/>
    </source>
</evidence>
<reference evidence="4" key="1">
    <citation type="journal article" date="2019" name="Int. J. Syst. Evol. Microbiol.">
        <title>The Global Catalogue of Microorganisms (GCM) 10K type strain sequencing project: providing services to taxonomists for standard genome sequencing and annotation.</title>
        <authorList>
            <consortium name="The Broad Institute Genomics Platform"/>
            <consortium name="The Broad Institute Genome Sequencing Center for Infectious Disease"/>
            <person name="Wu L."/>
            <person name="Ma J."/>
        </authorList>
    </citation>
    <scope>NUCLEOTIDE SEQUENCE [LARGE SCALE GENOMIC DNA]</scope>
    <source>
        <strain evidence="4">TBRC 7912</strain>
    </source>
</reference>
<evidence type="ECO:0000313" key="3">
    <source>
        <dbReference type="EMBL" id="MFC3981931.1"/>
    </source>
</evidence>
<dbReference type="EMBL" id="JBHSBC010000016">
    <property type="protein sequence ID" value="MFC3981931.1"/>
    <property type="molecule type" value="Genomic_DNA"/>
</dbReference>
<evidence type="ECO:0000259" key="2">
    <source>
        <dbReference type="Pfam" id="PF04480"/>
    </source>
</evidence>